<name>A0A4R4ZCY6_9ACTN</name>
<dbReference type="AlphaFoldDB" id="A0A4R4ZCY6"/>
<sequence length="135" mass="15507">MGGGWRAFDDSGFAEALRTILTVADDVLIPIEPEPLAFEPTYNTIEHVVKPRGLPYMVVVNNWDPRDGESFRDQTIEFVDSHGWKRANTVVRHYRIHTNASADGLVVTTYPKNRVSLEARQDFYKLALEFERMPR</sequence>
<gene>
    <name evidence="1" type="ORF">E1286_03765</name>
</gene>
<comment type="caution">
    <text evidence="1">The sequence shown here is derived from an EMBL/GenBank/DDBJ whole genome shotgun (WGS) entry which is preliminary data.</text>
</comment>
<dbReference type="SUPFAM" id="SSF52540">
    <property type="entry name" value="P-loop containing nucleoside triphosphate hydrolases"/>
    <property type="match status" value="1"/>
</dbReference>
<protein>
    <submittedName>
        <fullName evidence="1">ParA family protein</fullName>
    </submittedName>
</protein>
<accession>A0A4R4ZCY6</accession>
<keyword evidence="2" id="KW-1185">Reference proteome</keyword>
<dbReference type="EMBL" id="SMKQ01000006">
    <property type="protein sequence ID" value="TDD55314.1"/>
    <property type="molecule type" value="Genomic_DNA"/>
</dbReference>
<reference evidence="1 2" key="1">
    <citation type="submission" date="2019-03" db="EMBL/GenBank/DDBJ databases">
        <title>Draft genome sequences of novel Actinobacteria.</title>
        <authorList>
            <person name="Sahin N."/>
            <person name="Ay H."/>
            <person name="Saygin H."/>
        </authorList>
    </citation>
    <scope>NUCLEOTIDE SEQUENCE [LARGE SCALE GENOMIC DNA]</scope>
    <source>
        <strain evidence="1 2">CH32</strain>
    </source>
</reference>
<dbReference type="Gene3D" id="3.40.50.300">
    <property type="entry name" value="P-loop containing nucleotide triphosphate hydrolases"/>
    <property type="match status" value="1"/>
</dbReference>
<dbReference type="InterPro" id="IPR027417">
    <property type="entry name" value="P-loop_NTPase"/>
</dbReference>
<evidence type="ECO:0000313" key="2">
    <source>
        <dbReference type="Proteomes" id="UP000295302"/>
    </source>
</evidence>
<dbReference type="OrthoDB" id="3173068at2"/>
<organism evidence="1 2">
    <name type="scientific">Nonomuraea terrae</name>
    <dbReference type="NCBI Taxonomy" id="2530383"/>
    <lineage>
        <taxon>Bacteria</taxon>
        <taxon>Bacillati</taxon>
        <taxon>Actinomycetota</taxon>
        <taxon>Actinomycetes</taxon>
        <taxon>Streptosporangiales</taxon>
        <taxon>Streptosporangiaceae</taxon>
        <taxon>Nonomuraea</taxon>
    </lineage>
</organism>
<evidence type="ECO:0000313" key="1">
    <source>
        <dbReference type="EMBL" id="TDD55314.1"/>
    </source>
</evidence>
<dbReference type="RefSeq" id="WP_132608872.1">
    <property type="nucleotide sequence ID" value="NZ_SMKQ01000006.1"/>
</dbReference>
<proteinExistence type="predicted"/>
<dbReference type="Proteomes" id="UP000295302">
    <property type="component" value="Unassembled WGS sequence"/>
</dbReference>